<accession>A0A0E0J1H8</accession>
<dbReference type="HOGENOM" id="CLU_2337193_0_0_1"/>
<dbReference type="AlphaFoldDB" id="A0A0E0J1H8"/>
<dbReference type="PROSITE" id="PS51257">
    <property type="entry name" value="PROKAR_LIPOPROTEIN"/>
    <property type="match status" value="1"/>
</dbReference>
<proteinExistence type="predicted"/>
<feature type="region of interest" description="Disordered" evidence="1">
    <location>
        <begin position="35"/>
        <end position="63"/>
    </location>
</feature>
<feature type="chain" id="PRO_5002363772" description="Lipoprotein" evidence="2">
    <location>
        <begin position="35"/>
        <end position="98"/>
    </location>
</feature>
<evidence type="ECO:0000313" key="3">
    <source>
        <dbReference type="EnsemblPlants" id="ONIVA11G11860.1"/>
    </source>
</evidence>
<sequence>MHNNGRGGTKPAINASLPISAVALPVVAVASCHAGEGASGAGDRCGRGGPVPNRGDRRGSGRGDGIKGDGFYASLFASCDFFLFSFQRTTATPHLFFT</sequence>
<keyword evidence="4" id="KW-1185">Reference proteome</keyword>
<evidence type="ECO:0000256" key="2">
    <source>
        <dbReference type="SAM" id="SignalP"/>
    </source>
</evidence>
<organism evidence="3">
    <name type="scientific">Oryza nivara</name>
    <name type="common">Indian wild rice</name>
    <name type="synonym">Oryza sativa f. spontanea</name>
    <dbReference type="NCBI Taxonomy" id="4536"/>
    <lineage>
        <taxon>Eukaryota</taxon>
        <taxon>Viridiplantae</taxon>
        <taxon>Streptophyta</taxon>
        <taxon>Embryophyta</taxon>
        <taxon>Tracheophyta</taxon>
        <taxon>Spermatophyta</taxon>
        <taxon>Magnoliopsida</taxon>
        <taxon>Liliopsida</taxon>
        <taxon>Poales</taxon>
        <taxon>Poaceae</taxon>
        <taxon>BOP clade</taxon>
        <taxon>Oryzoideae</taxon>
        <taxon>Oryzeae</taxon>
        <taxon>Oryzinae</taxon>
        <taxon>Oryza</taxon>
    </lineage>
</organism>
<evidence type="ECO:0008006" key="5">
    <source>
        <dbReference type="Google" id="ProtNLM"/>
    </source>
</evidence>
<dbReference type="Gramene" id="ONIVA11G11860.1">
    <property type="protein sequence ID" value="ONIVA11G11860.1"/>
    <property type="gene ID" value="ONIVA11G11860"/>
</dbReference>
<reference evidence="3" key="2">
    <citation type="submission" date="2018-04" db="EMBL/GenBank/DDBJ databases">
        <title>OnivRS2 (Oryza nivara Reference Sequence Version 2).</title>
        <authorList>
            <person name="Zhang J."/>
            <person name="Kudrna D."/>
            <person name="Lee S."/>
            <person name="Talag J."/>
            <person name="Rajasekar S."/>
            <person name="Welchert J."/>
            <person name="Hsing Y.-I."/>
            <person name="Wing R.A."/>
        </authorList>
    </citation>
    <scope>NUCLEOTIDE SEQUENCE [LARGE SCALE GENOMIC DNA]</scope>
    <source>
        <strain evidence="3">SL10</strain>
    </source>
</reference>
<evidence type="ECO:0000256" key="1">
    <source>
        <dbReference type="SAM" id="MobiDB-lite"/>
    </source>
</evidence>
<dbReference type="Proteomes" id="UP000006591">
    <property type="component" value="Chromosome 11"/>
</dbReference>
<evidence type="ECO:0000313" key="4">
    <source>
        <dbReference type="Proteomes" id="UP000006591"/>
    </source>
</evidence>
<protein>
    <recommendedName>
        <fullName evidence="5">Lipoprotein</fullName>
    </recommendedName>
</protein>
<name>A0A0E0J1H8_ORYNI</name>
<feature type="compositionally biased region" description="Basic and acidic residues" evidence="1">
    <location>
        <begin position="54"/>
        <end position="63"/>
    </location>
</feature>
<keyword evidence="2" id="KW-0732">Signal</keyword>
<dbReference type="EnsemblPlants" id="ONIVA11G11860.1">
    <property type="protein sequence ID" value="ONIVA11G11860.1"/>
    <property type="gene ID" value="ONIVA11G11860"/>
</dbReference>
<reference evidence="3" key="1">
    <citation type="submission" date="2015-04" db="UniProtKB">
        <authorList>
            <consortium name="EnsemblPlants"/>
        </authorList>
    </citation>
    <scope>IDENTIFICATION</scope>
    <source>
        <strain evidence="3">SL10</strain>
    </source>
</reference>
<feature type="signal peptide" evidence="2">
    <location>
        <begin position="1"/>
        <end position="34"/>
    </location>
</feature>